<comment type="caution">
    <text evidence="2">The sequence shown here is derived from an EMBL/GenBank/DDBJ whole genome shotgun (WGS) entry which is preliminary data.</text>
</comment>
<dbReference type="Proteomes" id="UP000233551">
    <property type="component" value="Unassembled WGS sequence"/>
</dbReference>
<evidence type="ECO:0000313" key="2">
    <source>
        <dbReference type="EMBL" id="PKI32428.1"/>
    </source>
</evidence>
<dbReference type="EMBL" id="PGOL01007665">
    <property type="protein sequence ID" value="PKI32428.1"/>
    <property type="molecule type" value="Genomic_DNA"/>
</dbReference>
<evidence type="ECO:0000313" key="3">
    <source>
        <dbReference type="Proteomes" id="UP000233551"/>
    </source>
</evidence>
<dbReference type="PANTHER" id="PTHR33919">
    <property type="entry name" value="OS09G0127700 PROTEIN"/>
    <property type="match status" value="1"/>
</dbReference>
<keyword evidence="3" id="KW-1185">Reference proteome</keyword>
<evidence type="ECO:0000256" key="1">
    <source>
        <dbReference type="SAM" id="MobiDB-lite"/>
    </source>
</evidence>
<name>A0A2I0HL64_PUNGR</name>
<dbReference type="STRING" id="22663.A0A2I0HL64"/>
<dbReference type="PANTHER" id="PTHR33919:SF11">
    <property type="entry name" value="EXPRESSED PROTEIN"/>
    <property type="match status" value="1"/>
</dbReference>
<organism evidence="2 3">
    <name type="scientific">Punica granatum</name>
    <name type="common">Pomegranate</name>
    <dbReference type="NCBI Taxonomy" id="22663"/>
    <lineage>
        <taxon>Eukaryota</taxon>
        <taxon>Viridiplantae</taxon>
        <taxon>Streptophyta</taxon>
        <taxon>Embryophyta</taxon>
        <taxon>Tracheophyta</taxon>
        <taxon>Spermatophyta</taxon>
        <taxon>Magnoliopsida</taxon>
        <taxon>eudicotyledons</taxon>
        <taxon>Gunneridae</taxon>
        <taxon>Pentapetalae</taxon>
        <taxon>rosids</taxon>
        <taxon>malvids</taxon>
        <taxon>Myrtales</taxon>
        <taxon>Lythraceae</taxon>
        <taxon>Punica</taxon>
    </lineage>
</organism>
<reference evidence="2 3" key="1">
    <citation type="submission" date="2017-11" db="EMBL/GenBank/DDBJ databases">
        <title>De-novo sequencing of pomegranate (Punica granatum L.) genome.</title>
        <authorList>
            <person name="Akparov Z."/>
            <person name="Amiraslanov A."/>
            <person name="Hajiyeva S."/>
            <person name="Abbasov M."/>
            <person name="Kaur K."/>
            <person name="Hamwieh A."/>
            <person name="Solovyev V."/>
            <person name="Salamov A."/>
            <person name="Braich B."/>
            <person name="Kosarev P."/>
            <person name="Mahmoud A."/>
            <person name="Hajiyev E."/>
            <person name="Babayeva S."/>
            <person name="Izzatullayeva V."/>
            <person name="Mammadov A."/>
            <person name="Mammadov A."/>
            <person name="Sharifova S."/>
            <person name="Ojaghi J."/>
            <person name="Eynullazada K."/>
            <person name="Bayramov B."/>
            <person name="Abdulazimova A."/>
            <person name="Shahmuradov I."/>
        </authorList>
    </citation>
    <scope>NUCLEOTIDE SEQUENCE [LARGE SCALE GENOMIC DNA]</scope>
    <source>
        <strain evidence="3">cv. AG2017</strain>
        <tissue evidence="2">Leaf</tissue>
    </source>
</reference>
<gene>
    <name evidence="2" type="ORF">CRG98_047191</name>
</gene>
<feature type="region of interest" description="Disordered" evidence="1">
    <location>
        <begin position="1"/>
        <end position="24"/>
    </location>
</feature>
<protein>
    <submittedName>
        <fullName evidence="2">Uncharacterized protein</fullName>
    </submittedName>
</protein>
<dbReference type="AlphaFoldDB" id="A0A2I0HL64"/>
<proteinExistence type="predicted"/>
<accession>A0A2I0HL64</accession>
<sequence length="293" mass="32406">MYARIQPLQGGSGPNLPITPARFGSSRLDSTRLDSMLVHLRRSKQCRGGVTWRAQDSRGFHTRMLANLASTGVGQWGGQHQSATWLQNPPNLLQTSIAVSVQAFYKVHHHRYLLLQHKPLQKTLRRSLATSGMAFRSSRLWSSLSRRLAPQGNGATFATSTAPKMKAFAPAGGEALPKPSPARTGDAVPMYVAIGMIFLSVSLGLHTAMQQLRHSPTVRVKKSRRETLPEVMEPEVVADESERFLTRSFFRKIAHVQEFDMGDTVIPNPVSKDAFAHRPKVETLKSVGVDPRP</sequence>